<name>A0A8J7C6U3_9CYAN</name>
<dbReference type="EMBL" id="JACXAE010000072">
    <property type="protein sequence ID" value="MBD2774779.1"/>
    <property type="molecule type" value="Genomic_DNA"/>
</dbReference>
<reference evidence="2" key="1">
    <citation type="submission" date="2020-09" db="EMBL/GenBank/DDBJ databases">
        <title>Iningainema tapete sp. nov. (Scytonemataceae, Cyanobacteria) from greenhouses in central Florida (USA) produces two types of nodularin with biosynthetic potential for microcystin-LR and anabaenopeptins.</title>
        <authorList>
            <person name="Berthold D.E."/>
            <person name="Lefler F.W."/>
            <person name="Huang I.-S."/>
            <person name="Abdulla H."/>
            <person name="Zimba P.V."/>
            <person name="Laughinghouse H.D. IV."/>
        </authorList>
    </citation>
    <scope>NUCLEOTIDE SEQUENCE</scope>
    <source>
        <strain evidence="2">BLCCT55</strain>
    </source>
</reference>
<comment type="caution">
    <text evidence="2">The sequence shown here is derived from an EMBL/GenBank/DDBJ whole genome shotgun (WGS) entry which is preliminary data.</text>
</comment>
<gene>
    <name evidence="2" type="ORF">ICL16_22585</name>
</gene>
<proteinExistence type="predicted"/>
<protein>
    <submittedName>
        <fullName evidence="2">DUF3037 domain-containing protein</fullName>
    </submittedName>
</protein>
<dbReference type="Pfam" id="PF11236">
    <property type="entry name" value="DUF3037"/>
    <property type="match status" value="1"/>
</dbReference>
<keyword evidence="3" id="KW-1185">Reference proteome</keyword>
<evidence type="ECO:0000313" key="3">
    <source>
        <dbReference type="Proteomes" id="UP000629098"/>
    </source>
</evidence>
<evidence type="ECO:0000256" key="1">
    <source>
        <dbReference type="SAM" id="MobiDB-lite"/>
    </source>
</evidence>
<organism evidence="2 3">
    <name type="scientific">Iningainema tapete BLCC-T55</name>
    <dbReference type="NCBI Taxonomy" id="2748662"/>
    <lineage>
        <taxon>Bacteria</taxon>
        <taxon>Bacillati</taxon>
        <taxon>Cyanobacteriota</taxon>
        <taxon>Cyanophyceae</taxon>
        <taxon>Nostocales</taxon>
        <taxon>Scytonemataceae</taxon>
        <taxon>Iningainema tapete</taxon>
    </lineage>
</organism>
<dbReference type="RefSeq" id="WP_190832248.1">
    <property type="nucleotide sequence ID" value="NZ_CAWPPI010000072.1"/>
</dbReference>
<evidence type="ECO:0000313" key="2">
    <source>
        <dbReference type="EMBL" id="MBD2774779.1"/>
    </source>
</evidence>
<dbReference type="AlphaFoldDB" id="A0A8J7C6U3"/>
<sequence length="94" mass="11087">MVSRYSIIQYVPDPIADERINIGVVVFNEDAVKSRFLTNWERVRLFGMEDIDFLKDFADRVQKAALDDILFPGDEHSKIPNHERRSSDRTWMDE</sequence>
<feature type="region of interest" description="Disordered" evidence="1">
    <location>
        <begin position="74"/>
        <end position="94"/>
    </location>
</feature>
<accession>A0A8J7C6U3</accession>
<dbReference type="InterPro" id="IPR021398">
    <property type="entry name" value="DUF3037"/>
</dbReference>
<dbReference type="Proteomes" id="UP000629098">
    <property type="component" value="Unassembled WGS sequence"/>
</dbReference>